<dbReference type="Proteomes" id="UP000092154">
    <property type="component" value="Unassembled WGS sequence"/>
</dbReference>
<dbReference type="OrthoDB" id="10536958at2759"/>
<keyword evidence="3" id="KW-1185">Reference proteome</keyword>
<proteinExistence type="predicted"/>
<sequence length="325" mass="36309">MISVPQISEIKKYLPSLVSYFCQSSITRHAIPPDGYIDSEVILPIVAWINGLRQNSERSVLEYQVKIDPNGSLVAVICSISFLTTGPENWAVLNTDICPTQASSIAVFRRKGDHFSATVLINHVDETLTTAECEVQHASSAIPLRYLFAGYIEQPLSYHYLELDKEGSVTRTHGAPNDPHLPPPADKETLPHDLPEDALAHIRAVARRAFPQFAQLLNCSEMVSVLLEEELTLSEGTAYARTFSCRIVTVDGQSLPKDAPKKFCLKLFDDSARSVGSDERWSQNFYTAEDMTQNEIDVYNRLEFAWGSVVPQFYGTHSESQSREP</sequence>
<dbReference type="AlphaFoldDB" id="A0A1B7N6J3"/>
<organism evidence="2 3">
    <name type="scientific">Rhizopogon vinicolor AM-OR11-026</name>
    <dbReference type="NCBI Taxonomy" id="1314800"/>
    <lineage>
        <taxon>Eukaryota</taxon>
        <taxon>Fungi</taxon>
        <taxon>Dikarya</taxon>
        <taxon>Basidiomycota</taxon>
        <taxon>Agaricomycotina</taxon>
        <taxon>Agaricomycetes</taxon>
        <taxon>Agaricomycetidae</taxon>
        <taxon>Boletales</taxon>
        <taxon>Suillineae</taxon>
        <taxon>Rhizopogonaceae</taxon>
        <taxon>Rhizopogon</taxon>
    </lineage>
</organism>
<dbReference type="InParanoid" id="A0A1B7N6J3"/>
<accession>A0A1B7N6J3</accession>
<evidence type="ECO:0000256" key="1">
    <source>
        <dbReference type="SAM" id="MobiDB-lite"/>
    </source>
</evidence>
<dbReference type="EMBL" id="KV448210">
    <property type="protein sequence ID" value="OAX40475.1"/>
    <property type="molecule type" value="Genomic_DNA"/>
</dbReference>
<reference evidence="2 3" key="1">
    <citation type="submission" date="2016-06" db="EMBL/GenBank/DDBJ databases">
        <title>Comparative genomics of the ectomycorrhizal sister species Rhizopogon vinicolor and Rhizopogon vesiculosus (Basidiomycota: Boletales) reveals a divergence of the mating type B locus.</title>
        <authorList>
            <consortium name="DOE Joint Genome Institute"/>
            <person name="Mujic A.B."/>
            <person name="Kuo A."/>
            <person name="Tritt A."/>
            <person name="Lipzen A."/>
            <person name="Chen C."/>
            <person name="Johnson J."/>
            <person name="Sharma A."/>
            <person name="Barry K."/>
            <person name="Grigoriev I.V."/>
            <person name="Spatafora J.W."/>
        </authorList>
    </citation>
    <scope>NUCLEOTIDE SEQUENCE [LARGE SCALE GENOMIC DNA]</scope>
    <source>
        <strain evidence="2 3">AM-OR11-026</strain>
    </source>
</reference>
<gene>
    <name evidence="2" type="ORF">K503DRAFT_843714</name>
</gene>
<evidence type="ECO:0000313" key="2">
    <source>
        <dbReference type="EMBL" id="OAX40475.1"/>
    </source>
</evidence>
<protein>
    <submittedName>
        <fullName evidence="2">Uncharacterized protein</fullName>
    </submittedName>
</protein>
<evidence type="ECO:0000313" key="3">
    <source>
        <dbReference type="Proteomes" id="UP000092154"/>
    </source>
</evidence>
<name>A0A1B7N6J3_9AGAM</name>
<feature type="region of interest" description="Disordered" evidence="1">
    <location>
        <begin position="169"/>
        <end position="188"/>
    </location>
</feature>